<reference evidence="1" key="1">
    <citation type="submission" date="2018-05" db="EMBL/GenBank/DDBJ databases">
        <authorList>
            <person name="Lanie J.A."/>
            <person name="Ng W.-L."/>
            <person name="Kazmierczak K.M."/>
            <person name="Andrzejewski T.M."/>
            <person name="Davidsen T.M."/>
            <person name="Wayne K.J."/>
            <person name="Tettelin H."/>
            <person name="Glass J.I."/>
            <person name="Rusch D."/>
            <person name="Podicherti R."/>
            <person name="Tsui H.-C.T."/>
            <person name="Winkler M.E."/>
        </authorList>
    </citation>
    <scope>NUCLEOTIDE SEQUENCE</scope>
</reference>
<gene>
    <name evidence="1" type="ORF">METZ01_LOCUS230093</name>
</gene>
<dbReference type="AlphaFoldDB" id="A0A382GQH6"/>
<dbReference type="EMBL" id="UINC01056790">
    <property type="protein sequence ID" value="SVB77239.1"/>
    <property type="molecule type" value="Genomic_DNA"/>
</dbReference>
<sequence length="35" mass="4012">MKPFVTGWGKLIMYGDYIEVVWSGARNLAIYALTF</sequence>
<proteinExistence type="predicted"/>
<accession>A0A382GQH6</accession>
<name>A0A382GQH6_9ZZZZ</name>
<organism evidence="1">
    <name type="scientific">marine metagenome</name>
    <dbReference type="NCBI Taxonomy" id="408172"/>
    <lineage>
        <taxon>unclassified sequences</taxon>
        <taxon>metagenomes</taxon>
        <taxon>ecological metagenomes</taxon>
    </lineage>
</organism>
<evidence type="ECO:0000313" key="1">
    <source>
        <dbReference type="EMBL" id="SVB77239.1"/>
    </source>
</evidence>
<protein>
    <submittedName>
        <fullName evidence="1">Uncharacterized protein</fullName>
    </submittedName>
</protein>